<keyword evidence="5" id="KW-0732">Signal</keyword>
<dbReference type="GO" id="GO:0007155">
    <property type="term" value="P:cell adhesion"/>
    <property type="evidence" value="ECO:0007669"/>
    <property type="project" value="UniProtKB-KW"/>
</dbReference>
<dbReference type="InterPro" id="IPR015919">
    <property type="entry name" value="Cadherin-like_sf"/>
</dbReference>
<keyword evidence="6" id="KW-0677">Repeat</keyword>
<dbReference type="PANTHER" id="PTHR24027:SF78">
    <property type="entry name" value="CADHERIN-LIKE PROTEIN 26"/>
    <property type="match status" value="1"/>
</dbReference>
<dbReference type="PANTHER" id="PTHR24027">
    <property type="entry name" value="CADHERIN-23"/>
    <property type="match status" value="1"/>
</dbReference>
<evidence type="ECO:0000256" key="8">
    <source>
        <dbReference type="ARBA" id="ARBA00022889"/>
    </source>
</evidence>
<evidence type="ECO:0000256" key="6">
    <source>
        <dbReference type="ARBA" id="ARBA00022737"/>
    </source>
</evidence>
<dbReference type="GO" id="GO:0005886">
    <property type="term" value="C:plasma membrane"/>
    <property type="evidence" value="ECO:0007669"/>
    <property type="project" value="UniProtKB-SubCell"/>
</dbReference>
<evidence type="ECO:0000259" key="16">
    <source>
        <dbReference type="PROSITE" id="PS50268"/>
    </source>
</evidence>
<dbReference type="InterPro" id="IPR000233">
    <property type="entry name" value="Cadherin_Y-type_LIR"/>
</dbReference>
<dbReference type="GO" id="GO:0002009">
    <property type="term" value="P:morphogenesis of an epithelium"/>
    <property type="evidence" value="ECO:0007669"/>
    <property type="project" value="UniProtKB-ARBA"/>
</dbReference>
<dbReference type="GO" id="GO:0045216">
    <property type="term" value="P:cell-cell junction organization"/>
    <property type="evidence" value="ECO:0007669"/>
    <property type="project" value="UniProtKB-ARBA"/>
</dbReference>
<dbReference type="Proteomes" id="UP001591681">
    <property type="component" value="Unassembled WGS sequence"/>
</dbReference>
<feature type="domain" description="Cadherin" evidence="16">
    <location>
        <begin position="293"/>
        <end position="389"/>
    </location>
</feature>
<evidence type="ECO:0000256" key="11">
    <source>
        <dbReference type="ARBA" id="ARBA00023180"/>
    </source>
</evidence>
<evidence type="ECO:0000313" key="17">
    <source>
        <dbReference type="EMBL" id="KAL2103636.1"/>
    </source>
</evidence>
<dbReference type="FunFam" id="2.60.40.60:FF:000095">
    <property type="entry name" value="Cadherin 13"/>
    <property type="match status" value="1"/>
</dbReference>
<keyword evidence="8 13" id="KW-0130">Cell adhesion</keyword>
<keyword evidence="2" id="KW-1003">Cell membrane</keyword>
<comment type="function">
    <text evidence="14">Cadherins are calcium-dependent cell adhesion proteins.</text>
</comment>
<keyword evidence="10 15" id="KW-0472">Membrane</keyword>
<dbReference type="SUPFAM" id="SSF49313">
    <property type="entry name" value="Cadherin-like"/>
    <property type="match status" value="4"/>
</dbReference>
<evidence type="ECO:0000256" key="13">
    <source>
        <dbReference type="RuleBase" id="RU003318"/>
    </source>
</evidence>
<dbReference type="CDD" id="cd11304">
    <property type="entry name" value="Cadherin_repeat"/>
    <property type="match status" value="2"/>
</dbReference>
<name>A0ABD1KXD6_9TELE</name>
<evidence type="ECO:0000256" key="10">
    <source>
        <dbReference type="ARBA" id="ARBA00023136"/>
    </source>
</evidence>
<organism evidence="17 18">
    <name type="scientific">Coilia grayii</name>
    <name type="common">Gray's grenadier anchovy</name>
    <dbReference type="NCBI Taxonomy" id="363190"/>
    <lineage>
        <taxon>Eukaryota</taxon>
        <taxon>Metazoa</taxon>
        <taxon>Chordata</taxon>
        <taxon>Craniata</taxon>
        <taxon>Vertebrata</taxon>
        <taxon>Euteleostomi</taxon>
        <taxon>Actinopterygii</taxon>
        <taxon>Neopterygii</taxon>
        <taxon>Teleostei</taxon>
        <taxon>Clupei</taxon>
        <taxon>Clupeiformes</taxon>
        <taxon>Clupeoidei</taxon>
        <taxon>Engraulidae</taxon>
        <taxon>Coilinae</taxon>
        <taxon>Coilia</taxon>
    </lineage>
</organism>
<dbReference type="PROSITE" id="PS50268">
    <property type="entry name" value="CADHERIN_2"/>
    <property type="match status" value="5"/>
</dbReference>
<accession>A0ABD1KXD6</accession>
<evidence type="ECO:0000256" key="2">
    <source>
        <dbReference type="ARBA" id="ARBA00022475"/>
    </source>
</evidence>
<evidence type="ECO:0000256" key="4">
    <source>
        <dbReference type="ARBA" id="ARBA00022723"/>
    </source>
</evidence>
<dbReference type="Pfam" id="PF00028">
    <property type="entry name" value="Cadherin"/>
    <property type="match status" value="3"/>
</dbReference>
<evidence type="ECO:0000256" key="1">
    <source>
        <dbReference type="ARBA" id="ARBA00004251"/>
    </source>
</evidence>
<feature type="domain" description="Cadherin" evidence="16">
    <location>
        <begin position="405"/>
        <end position="496"/>
    </location>
</feature>
<evidence type="ECO:0000256" key="7">
    <source>
        <dbReference type="ARBA" id="ARBA00022837"/>
    </source>
</evidence>
<feature type="transmembrane region" description="Helical" evidence="15">
    <location>
        <begin position="503"/>
        <end position="524"/>
    </location>
</feature>
<evidence type="ECO:0000256" key="3">
    <source>
        <dbReference type="ARBA" id="ARBA00022692"/>
    </source>
</evidence>
<dbReference type="InterPro" id="IPR027397">
    <property type="entry name" value="Catenin-bd_sf"/>
</dbReference>
<evidence type="ECO:0000256" key="12">
    <source>
        <dbReference type="PROSITE-ProRule" id="PRU00043"/>
    </source>
</evidence>
<keyword evidence="11" id="KW-0325">Glycoprotein</keyword>
<dbReference type="SMART" id="SM00112">
    <property type="entry name" value="CA"/>
    <property type="match status" value="4"/>
</dbReference>
<comment type="caution">
    <text evidence="17">The sequence shown here is derived from an EMBL/GenBank/DDBJ whole genome shotgun (WGS) entry which is preliminary data.</text>
</comment>
<evidence type="ECO:0000256" key="5">
    <source>
        <dbReference type="ARBA" id="ARBA00022729"/>
    </source>
</evidence>
<gene>
    <name evidence="17" type="ORF">ACEWY4_000504</name>
</gene>
<dbReference type="Gene3D" id="4.10.900.10">
    <property type="entry name" value="TCF3-CBD (Catenin binding domain)"/>
    <property type="match status" value="1"/>
</dbReference>
<dbReference type="InterPro" id="IPR002126">
    <property type="entry name" value="Cadherin-like_dom"/>
</dbReference>
<dbReference type="GO" id="GO:0005509">
    <property type="term" value="F:calcium ion binding"/>
    <property type="evidence" value="ECO:0007669"/>
    <property type="project" value="UniProtKB-UniRule"/>
</dbReference>
<reference evidence="17 18" key="1">
    <citation type="submission" date="2024-09" db="EMBL/GenBank/DDBJ databases">
        <title>A chromosome-level genome assembly of Gray's grenadier anchovy, Coilia grayii.</title>
        <authorList>
            <person name="Fu Z."/>
        </authorList>
    </citation>
    <scope>NUCLEOTIDE SEQUENCE [LARGE SCALE GENOMIC DNA]</scope>
    <source>
        <strain evidence="17">G4</strain>
        <tissue evidence="17">Muscle</tissue>
    </source>
</reference>
<dbReference type="Pfam" id="PF01049">
    <property type="entry name" value="CADH_Y-type_LIR"/>
    <property type="match status" value="1"/>
</dbReference>
<evidence type="ECO:0000256" key="9">
    <source>
        <dbReference type="ARBA" id="ARBA00022989"/>
    </source>
</evidence>
<dbReference type="AlphaFoldDB" id="A0ABD1KXD6"/>
<comment type="subcellular location">
    <subcellularLocation>
        <location evidence="1 13">Cell membrane</location>
        <topology evidence="1 13">Single-pass type I membrane protein</topology>
    </subcellularLocation>
</comment>
<keyword evidence="18" id="KW-1185">Reference proteome</keyword>
<keyword evidence="4" id="KW-0479">Metal-binding</keyword>
<proteinExistence type="predicted"/>
<evidence type="ECO:0000256" key="14">
    <source>
        <dbReference type="RuleBase" id="RU004357"/>
    </source>
</evidence>
<dbReference type="Gene3D" id="2.60.40.60">
    <property type="entry name" value="Cadherins"/>
    <property type="match status" value="5"/>
</dbReference>
<keyword evidence="3 13" id="KW-0812">Transmembrane</keyword>
<dbReference type="FunFam" id="2.60.40.60:FF:000019">
    <property type="entry name" value="Cadherin 2"/>
    <property type="match status" value="1"/>
</dbReference>
<sequence>MVHKAIDREKNPFFHIRFDVVDEQTGQTVDRTLAFDVAIKDINDNYPHFEHLNMKVSVKENVPQGGLPVNLQAFDSDEDGNDNSRVTMTIISQEPASPKFILQTVPNTKMQQLTFNGCFDYDKEKTYKVIVEAKDHGKPPLSSSTTITLDITDANTHQPVFTETKYATEVPEMETKEILRIKVTDGDAPDTPASRPVFKILKGNEDGNYMIETDPKTKEGVLRVVKGKDFERTEIVNLEIAVENEEPLFVCKDGVPGDRQSVPPQTVTVEVQVVDVNDPPLFEKPFERVFEKEEVPPGRKLYRPRVSDEDSDLENIRYKLIDDPEKWLSIDEKTGVVTTVKAMDRESPNVHKSVYTVHVLAIDDGKPPATGTSTLHIVLGDINDNLPHLVTKNTILCSEKNDVHVRATDFDEPPYGGPFSFSFAGDNANELKKKWKLHPTTGENTTLISLTVLDKGNHTIQLLIEDQQGKRATDELNVFVCDCGGGDECRGLLPISTQLSGPAIGALLAGLLLLFLLLLLCFLCECGARDFKHIPLNMADEGHQTLIKYNEEGGGTACKAEPVLVRSPTTYITTTTVTDGLKQAAVPLPQVSSSSLGLLETQETTKTMRSQTQGMYSTQYSTKGFQQASMANNTLRSTGRSMQQTWNSTMQDSMRNGFTRPNSLVSERYIADHIDRKVYQIGDEEFDPPEYSLHVYEYEGNGSRCQSLDQLSFDNYEEDLDVDLDLQDLGPSFRALGGICQRHMQEKDIAL</sequence>
<protein>
    <recommendedName>
        <fullName evidence="16">Cadherin domain-containing protein</fullName>
    </recommendedName>
</protein>
<evidence type="ECO:0000313" key="18">
    <source>
        <dbReference type="Proteomes" id="UP001591681"/>
    </source>
</evidence>
<feature type="domain" description="Cadherin" evidence="16">
    <location>
        <begin position="4"/>
        <end position="49"/>
    </location>
</feature>
<keyword evidence="9 15" id="KW-1133">Transmembrane helix</keyword>
<keyword evidence="7 12" id="KW-0106">Calcium</keyword>
<dbReference type="InterPro" id="IPR020894">
    <property type="entry name" value="Cadherin_CS"/>
</dbReference>
<feature type="domain" description="Cadherin" evidence="16">
    <location>
        <begin position="50"/>
        <end position="161"/>
    </location>
</feature>
<dbReference type="InterPro" id="IPR039808">
    <property type="entry name" value="Cadherin"/>
</dbReference>
<dbReference type="EMBL" id="JBHFQA010000001">
    <property type="protein sequence ID" value="KAL2103636.1"/>
    <property type="molecule type" value="Genomic_DNA"/>
</dbReference>
<dbReference type="PROSITE" id="PS00232">
    <property type="entry name" value="CADHERIN_1"/>
    <property type="match status" value="1"/>
</dbReference>
<evidence type="ECO:0000256" key="15">
    <source>
        <dbReference type="SAM" id="Phobius"/>
    </source>
</evidence>
<dbReference type="PRINTS" id="PR00205">
    <property type="entry name" value="CADHERIN"/>
</dbReference>
<feature type="domain" description="Cadherin" evidence="16">
    <location>
        <begin position="162"/>
        <end position="282"/>
    </location>
</feature>